<sequence>MSDKKNLPFKFSQNDVEITAKFDLYSGFFRFVEYRFRHKLFNGGWSKEIRREVLERGNAGVILPYDPYLDKVVLVEQVRLPAIETSKTPWLLEAIAGMVEQNENLEQLVRREAKEEAGITILRCHYALSYLTSPGGTTERIYVHMGEIDASAIKPGTVHGLSSENEDIRVHVVSREQAYQWVELGVIDNAATVIAIQWLQLNHLSLKNNWLNNLK</sequence>
<keyword evidence="8" id="KW-0460">Magnesium</keyword>
<dbReference type="Proteomes" id="UP001231859">
    <property type="component" value="Chromosome"/>
</dbReference>
<evidence type="ECO:0000256" key="3">
    <source>
        <dbReference type="ARBA" id="ARBA00011738"/>
    </source>
</evidence>
<dbReference type="SUPFAM" id="SSF55811">
    <property type="entry name" value="Nudix"/>
    <property type="match status" value="1"/>
</dbReference>
<comment type="function">
    <text evidence="9">Acts on ADP-mannose and ADP-glucose as well as ADP-ribose. Prevents glycogen biosynthesis. The reaction catalyzed by this enzyme is a limiting step of the gluconeogenic process.</text>
</comment>
<keyword evidence="6" id="KW-0479">Metal-binding</keyword>
<dbReference type="InterPro" id="IPR000086">
    <property type="entry name" value="NUDIX_hydrolase_dom"/>
</dbReference>
<dbReference type="NCBIfam" id="TIGR00052">
    <property type="entry name" value="nudix-type nucleoside diphosphatase, YffH/AdpP family"/>
    <property type="match status" value="1"/>
</dbReference>
<evidence type="ECO:0000313" key="15">
    <source>
        <dbReference type="EMBL" id="WGO83988.1"/>
    </source>
</evidence>
<dbReference type="NCBIfam" id="NF008003">
    <property type="entry name" value="PRK10729.1"/>
    <property type="match status" value="1"/>
</dbReference>
<feature type="domain" description="Nudix hydrolase" evidence="14">
    <location>
        <begin position="55"/>
        <end position="200"/>
    </location>
</feature>
<proteinExistence type="inferred from homology"/>
<dbReference type="PANTHER" id="PTHR11839:SF5">
    <property type="entry name" value="ADP-RIBOSE PYROPHOSPHATASE"/>
    <property type="match status" value="1"/>
</dbReference>
<evidence type="ECO:0000256" key="9">
    <source>
        <dbReference type="ARBA" id="ARBA00025164"/>
    </source>
</evidence>
<protein>
    <recommendedName>
        <fullName evidence="5">ADP-ribose pyrophosphatase</fullName>
        <ecNumber evidence="4">3.6.1.13</ecNumber>
    </recommendedName>
    <alternativeName>
        <fullName evidence="10">ADP-ribose diphosphatase</fullName>
    </alternativeName>
    <alternativeName>
        <fullName evidence="12">ADP-ribose phosphohydrolase</fullName>
    </alternativeName>
    <alternativeName>
        <fullName evidence="11">Adenosine diphosphoribose pyrophosphatase</fullName>
    </alternativeName>
</protein>
<evidence type="ECO:0000256" key="2">
    <source>
        <dbReference type="ARBA" id="ARBA00007482"/>
    </source>
</evidence>
<evidence type="ECO:0000256" key="1">
    <source>
        <dbReference type="ARBA" id="ARBA00001946"/>
    </source>
</evidence>
<comment type="similarity">
    <text evidence="2">Belongs to the Nudix hydrolase family. NudF subfamily.</text>
</comment>
<dbReference type="Gene3D" id="3.90.79.10">
    <property type="entry name" value="Nucleoside Triphosphate Pyrophosphohydrolase"/>
    <property type="match status" value="1"/>
</dbReference>
<dbReference type="PANTHER" id="PTHR11839">
    <property type="entry name" value="UDP/ADP-SUGAR PYROPHOSPHATASE"/>
    <property type="match status" value="1"/>
</dbReference>
<dbReference type="CDD" id="cd24155">
    <property type="entry name" value="NUDIX_ADPRase"/>
    <property type="match status" value="1"/>
</dbReference>
<dbReference type="InterPro" id="IPR015797">
    <property type="entry name" value="NUDIX_hydrolase-like_dom_sf"/>
</dbReference>
<keyword evidence="7 15" id="KW-0378">Hydrolase</keyword>
<evidence type="ECO:0000256" key="4">
    <source>
        <dbReference type="ARBA" id="ARBA00012453"/>
    </source>
</evidence>
<evidence type="ECO:0000256" key="13">
    <source>
        <dbReference type="ARBA" id="ARBA00049546"/>
    </source>
</evidence>
<comment type="catalytic activity">
    <reaction evidence="13">
        <text>ADP-D-ribose + H2O = D-ribose 5-phosphate + AMP + 2 H(+)</text>
        <dbReference type="Rhea" id="RHEA:10412"/>
        <dbReference type="ChEBI" id="CHEBI:15377"/>
        <dbReference type="ChEBI" id="CHEBI:15378"/>
        <dbReference type="ChEBI" id="CHEBI:57967"/>
        <dbReference type="ChEBI" id="CHEBI:78346"/>
        <dbReference type="ChEBI" id="CHEBI:456215"/>
        <dbReference type="EC" id="3.6.1.13"/>
    </reaction>
</comment>
<dbReference type="InterPro" id="IPR004385">
    <property type="entry name" value="NDP_pyrophosphatase"/>
</dbReference>
<gene>
    <name evidence="15" type="primary">nudF</name>
    <name evidence="15" type="ORF">QG404_03485</name>
</gene>
<organism evidence="15 16">
    <name type="scientific">Arsenophonus apicola</name>
    <dbReference type="NCBI Taxonomy" id="2879119"/>
    <lineage>
        <taxon>Bacteria</taxon>
        <taxon>Pseudomonadati</taxon>
        <taxon>Pseudomonadota</taxon>
        <taxon>Gammaproteobacteria</taxon>
        <taxon>Enterobacterales</taxon>
        <taxon>Morganellaceae</taxon>
        <taxon>Arsenophonus</taxon>
    </lineage>
</organism>
<dbReference type="Pfam" id="PF00293">
    <property type="entry name" value="NUDIX"/>
    <property type="match status" value="1"/>
</dbReference>
<comment type="cofactor">
    <cofactor evidence="1">
        <name>Mg(2+)</name>
        <dbReference type="ChEBI" id="CHEBI:18420"/>
    </cofactor>
</comment>
<dbReference type="PROSITE" id="PS51462">
    <property type="entry name" value="NUDIX"/>
    <property type="match status" value="1"/>
</dbReference>
<evidence type="ECO:0000259" key="14">
    <source>
        <dbReference type="PROSITE" id="PS51462"/>
    </source>
</evidence>
<evidence type="ECO:0000256" key="6">
    <source>
        <dbReference type="ARBA" id="ARBA00022723"/>
    </source>
</evidence>
<evidence type="ECO:0000256" key="12">
    <source>
        <dbReference type="ARBA" id="ARBA00033056"/>
    </source>
</evidence>
<name>A0ABY8P3A6_9GAMM</name>
<dbReference type="EC" id="3.6.1.13" evidence="4"/>
<reference evidence="15 16" key="1">
    <citation type="submission" date="2023-04" db="EMBL/GenBank/DDBJ databases">
        <title>Genome dynamics across the evolutionary transition to endosymbiosis.</title>
        <authorList>
            <person name="Siozios S."/>
            <person name="Nadal-Jimenez P."/>
            <person name="Azagi T."/>
            <person name="Sprong H."/>
            <person name="Frost C.L."/>
            <person name="Parratt S.R."/>
            <person name="Taylor G."/>
            <person name="Brettell L."/>
            <person name="Lew K.C."/>
            <person name="Croft L."/>
            <person name="King K.C."/>
            <person name="Brockhurst M.A."/>
            <person name="Hypsa V."/>
            <person name="Novakova E."/>
            <person name="Darby A.C."/>
            <person name="Hurst G.D.D."/>
        </authorList>
    </citation>
    <scope>NUCLEOTIDE SEQUENCE [LARGE SCALE GENOMIC DNA]</scope>
    <source>
        <strain evidence="16">aApi_AU</strain>
    </source>
</reference>
<keyword evidence="16" id="KW-1185">Reference proteome</keyword>
<evidence type="ECO:0000256" key="5">
    <source>
        <dbReference type="ARBA" id="ARBA00013297"/>
    </source>
</evidence>
<accession>A0ABY8P3A6</accession>
<evidence type="ECO:0000256" key="10">
    <source>
        <dbReference type="ARBA" id="ARBA00030162"/>
    </source>
</evidence>
<comment type="subunit">
    <text evidence="3">Homodimer.</text>
</comment>
<dbReference type="GO" id="GO:0047631">
    <property type="term" value="F:ADP-ribose diphosphatase activity"/>
    <property type="evidence" value="ECO:0007669"/>
    <property type="project" value="UniProtKB-EC"/>
</dbReference>
<dbReference type="RefSeq" id="WP_280939016.1">
    <property type="nucleotide sequence ID" value="NZ_CP123759.1"/>
</dbReference>
<evidence type="ECO:0000256" key="11">
    <source>
        <dbReference type="ARBA" id="ARBA00030308"/>
    </source>
</evidence>
<dbReference type="EMBL" id="CP123759">
    <property type="protein sequence ID" value="WGO83988.1"/>
    <property type="molecule type" value="Genomic_DNA"/>
</dbReference>
<evidence type="ECO:0000313" key="16">
    <source>
        <dbReference type="Proteomes" id="UP001231859"/>
    </source>
</evidence>
<evidence type="ECO:0000256" key="8">
    <source>
        <dbReference type="ARBA" id="ARBA00022842"/>
    </source>
</evidence>
<evidence type="ECO:0000256" key="7">
    <source>
        <dbReference type="ARBA" id="ARBA00022801"/>
    </source>
</evidence>